<proteinExistence type="predicted"/>
<dbReference type="Pfam" id="PF01275">
    <property type="entry name" value="Myelin_PLP"/>
    <property type="match status" value="1"/>
</dbReference>
<organism evidence="2 3">
    <name type="scientific">Nezara viridula</name>
    <name type="common">Southern green stink bug</name>
    <name type="synonym">Cimex viridulus</name>
    <dbReference type="NCBI Taxonomy" id="85310"/>
    <lineage>
        <taxon>Eukaryota</taxon>
        <taxon>Metazoa</taxon>
        <taxon>Ecdysozoa</taxon>
        <taxon>Arthropoda</taxon>
        <taxon>Hexapoda</taxon>
        <taxon>Insecta</taxon>
        <taxon>Pterygota</taxon>
        <taxon>Neoptera</taxon>
        <taxon>Paraneoptera</taxon>
        <taxon>Hemiptera</taxon>
        <taxon>Heteroptera</taxon>
        <taxon>Panheteroptera</taxon>
        <taxon>Pentatomomorpha</taxon>
        <taxon>Pentatomoidea</taxon>
        <taxon>Pentatomidae</taxon>
        <taxon>Pentatominae</taxon>
        <taxon>Nezara</taxon>
    </lineage>
</organism>
<dbReference type="EMBL" id="OV725077">
    <property type="protein sequence ID" value="CAH1391009.1"/>
    <property type="molecule type" value="Genomic_DNA"/>
</dbReference>
<gene>
    <name evidence="2" type="ORF">NEZAVI_LOCUS2107</name>
</gene>
<name>A0A9P0E9R8_NEZVI</name>
<keyword evidence="1" id="KW-1133">Transmembrane helix</keyword>
<keyword evidence="1" id="KW-0472">Membrane</keyword>
<reference evidence="2" key="1">
    <citation type="submission" date="2022-01" db="EMBL/GenBank/DDBJ databases">
        <authorList>
            <person name="King R."/>
        </authorList>
    </citation>
    <scope>NUCLEOTIDE SEQUENCE</scope>
</reference>
<dbReference type="PANTHER" id="PTHR11683:SF12">
    <property type="entry name" value="M6, ISOFORM F"/>
    <property type="match status" value="1"/>
</dbReference>
<keyword evidence="3" id="KW-1185">Reference proteome</keyword>
<evidence type="ECO:0000256" key="1">
    <source>
        <dbReference type="SAM" id="Phobius"/>
    </source>
</evidence>
<feature type="transmembrane region" description="Helical" evidence="1">
    <location>
        <begin position="48"/>
        <end position="71"/>
    </location>
</feature>
<accession>A0A9P0E9R8</accession>
<dbReference type="GO" id="GO:0031175">
    <property type="term" value="P:neuron projection development"/>
    <property type="evidence" value="ECO:0007669"/>
    <property type="project" value="TreeGrafter"/>
</dbReference>
<dbReference type="GO" id="GO:0005886">
    <property type="term" value="C:plasma membrane"/>
    <property type="evidence" value="ECO:0007669"/>
    <property type="project" value="TreeGrafter"/>
</dbReference>
<dbReference type="PANTHER" id="PTHR11683">
    <property type="entry name" value="MYELIN PROTEOLIPID"/>
    <property type="match status" value="1"/>
</dbReference>
<sequence length="286" mass="32394">MQRGPPSKFEMSNIRNNQLRNRYRYSLESSLGSEYASRSKCDECMTRVPYATLIATIMCILGVGVFCGTIYRGTTLTGLMMLEVFNQRLTWLEPLQTACVVIGASMGALGLMALFVGCLATGATRHKVYRGSGARIGGRISCAVFMSIIYVLQLAWLVIFVCLAIVTVFYTIFWALCTSDRVIKEKRCIDFTQFSFMFPSTIRPEDLEVCPPQEIKLFCKDYVEKAEFMFILAVFACMLVILSLVHYLMCLSANYAHIRDHEKLQELEEIQNLNDLEGLTASKDRF</sequence>
<protein>
    <recommendedName>
        <fullName evidence="4">Neuronal membrane glycoprotein M6-b</fullName>
    </recommendedName>
</protein>
<dbReference type="AlphaFoldDB" id="A0A9P0E9R8"/>
<dbReference type="Proteomes" id="UP001152798">
    <property type="component" value="Chromosome 1"/>
</dbReference>
<dbReference type="OrthoDB" id="9993736at2759"/>
<feature type="transmembrane region" description="Helical" evidence="1">
    <location>
        <begin position="228"/>
        <end position="249"/>
    </location>
</feature>
<evidence type="ECO:0008006" key="4">
    <source>
        <dbReference type="Google" id="ProtNLM"/>
    </source>
</evidence>
<feature type="transmembrane region" description="Helical" evidence="1">
    <location>
        <begin position="156"/>
        <end position="177"/>
    </location>
</feature>
<keyword evidence="1" id="KW-0812">Transmembrane</keyword>
<feature type="transmembrane region" description="Helical" evidence="1">
    <location>
        <begin position="95"/>
        <end position="120"/>
    </location>
</feature>
<evidence type="ECO:0000313" key="2">
    <source>
        <dbReference type="EMBL" id="CAH1391009.1"/>
    </source>
</evidence>
<dbReference type="InterPro" id="IPR001614">
    <property type="entry name" value="Myelin_PLP"/>
</dbReference>
<evidence type="ECO:0000313" key="3">
    <source>
        <dbReference type="Proteomes" id="UP001152798"/>
    </source>
</evidence>